<dbReference type="AlphaFoldDB" id="A0A7D9D393"/>
<keyword evidence="1" id="KW-1133">Transmembrane helix</keyword>
<dbReference type="EMBL" id="LR633967">
    <property type="protein sequence ID" value="VUX56157.1"/>
    <property type="molecule type" value="Genomic_DNA"/>
</dbReference>
<reference evidence="2" key="1">
    <citation type="submission" date="2019-07" db="EMBL/GenBank/DDBJ databases">
        <authorList>
            <person name="Weber M."/>
            <person name="Kostadinov I."/>
            <person name="Kostadinov D I."/>
        </authorList>
    </citation>
    <scope>NUCLEOTIDE SEQUENCE</scope>
    <source>
        <strain evidence="2">Gfbio:sag-sample-m06:053724c1-46a9-4a36-b237-ea2bf867836b</strain>
    </source>
</reference>
<keyword evidence="1" id="KW-0812">Transmembrane</keyword>
<evidence type="ECO:0000256" key="1">
    <source>
        <dbReference type="SAM" id="Phobius"/>
    </source>
</evidence>
<evidence type="ECO:0000313" key="2">
    <source>
        <dbReference type="EMBL" id="VUX56157.1"/>
    </source>
</evidence>
<accession>A0A7D9D393</accession>
<organism evidence="2">
    <name type="scientific">uncultured Woeseiaceae bacterium</name>
    <dbReference type="NCBI Taxonomy" id="1983305"/>
    <lineage>
        <taxon>Bacteria</taxon>
        <taxon>Pseudomonadati</taxon>
        <taxon>Pseudomonadota</taxon>
        <taxon>Gammaproteobacteria</taxon>
        <taxon>Woeseiales</taxon>
        <taxon>Woeseiaceae</taxon>
        <taxon>environmental samples</taxon>
    </lineage>
</organism>
<feature type="transmembrane region" description="Helical" evidence="1">
    <location>
        <begin position="64"/>
        <end position="83"/>
    </location>
</feature>
<proteinExistence type="predicted"/>
<sequence>MASKNKPAPPKQGLAPLVRREIDQLTADVVDRGEISEDAARKLRQLTRLEASLPRLPADPARRWPVIVLALGIFLIPGLLISLKVPSIEIQIGILVSELTWHQKQSGEVMGPLGLESLGVSSYASISLPRTRESDVEQLRDPPSSFQVQEGAEGQISLDTIHAEPGTRLTISRVPGQAGAALYLLGDEASANIILRGNIAISTGGVRLGQRDFGRGRPAQVQATKPTSLGLDMRFSGEPEVSFPAHIMISSLSLQKLEEAEIAGARTHRPVSTVLEGEIFNESMSGASYPLRKGEWLTLDGVDGELRSLYMTAEGIRLDFHGTVTELAVGSRNNTRSLMPNWLEWFSERHSVKLLWGAFLWLLTTLLGVIRWWSHSN</sequence>
<keyword evidence="1" id="KW-0472">Membrane</keyword>
<feature type="transmembrane region" description="Helical" evidence="1">
    <location>
        <begin position="354"/>
        <end position="374"/>
    </location>
</feature>
<name>A0A7D9D393_9GAMM</name>
<protein>
    <submittedName>
        <fullName evidence="2">Uncharacterized protein</fullName>
    </submittedName>
</protein>
<gene>
    <name evidence="2" type="ORF">JTBM06_V1_350004</name>
</gene>